<dbReference type="SUPFAM" id="SSF53218">
    <property type="entry name" value="Molybdenum cofactor biosynthesis proteins"/>
    <property type="match status" value="1"/>
</dbReference>
<gene>
    <name evidence="2" type="ORF">HMPREF9460_00577</name>
</gene>
<dbReference type="AlphaFoldDB" id="A0A096BD59"/>
<dbReference type="PANTHER" id="PTHR13939">
    <property type="entry name" value="NICOTINAMIDE-NUCLEOTIDE AMIDOHYDROLASE PNCC"/>
    <property type="match status" value="1"/>
</dbReference>
<protein>
    <recommendedName>
        <fullName evidence="1">MoaB/Mog domain-containing protein</fullName>
    </recommendedName>
</protein>
<keyword evidence="3" id="KW-1185">Reference proteome</keyword>
<accession>A0A096BD59</accession>
<dbReference type="Pfam" id="PF00994">
    <property type="entry name" value="MoCF_biosynth"/>
    <property type="match status" value="1"/>
</dbReference>
<reference evidence="2 3" key="1">
    <citation type="submission" date="2011-08" db="EMBL/GenBank/DDBJ databases">
        <title>The Genome Sequence of Clostridium orbiscindens 1_3_50AFAA.</title>
        <authorList>
            <consortium name="The Broad Institute Genome Sequencing Platform"/>
            <person name="Earl A."/>
            <person name="Ward D."/>
            <person name="Feldgarden M."/>
            <person name="Gevers D."/>
            <person name="Daigneault M."/>
            <person name="Strauss J."/>
            <person name="Allen-Vercoe E."/>
            <person name="Young S.K."/>
            <person name="Zeng Q."/>
            <person name="Gargeya S."/>
            <person name="Fitzgerald M."/>
            <person name="Haas B."/>
            <person name="Abouelleil A."/>
            <person name="Alvarado L."/>
            <person name="Arachchi H.M."/>
            <person name="Berlin A."/>
            <person name="Brown A."/>
            <person name="Chapman S.B."/>
            <person name="Chen Z."/>
            <person name="Dunbar C."/>
            <person name="Freedman E."/>
            <person name="Gearin G."/>
            <person name="Gellesch M."/>
            <person name="Goldberg J."/>
            <person name="Griggs A."/>
            <person name="Gujja S."/>
            <person name="Heiman D."/>
            <person name="Howarth C."/>
            <person name="Larson L."/>
            <person name="Lui A."/>
            <person name="MacDonald P.J.P."/>
            <person name="Montmayeur A."/>
            <person name="Murphy C."/>
            <person name="Neiman D."/>
            <person name="Pearson M."/>
            <person name="Priest M."/>
            <person name="Roberts A."/>
            <person name="Saif S."/>
            <person name="Shea T."/>
            <person name="Shenoy N."/>
            <person name="Sisk P."/>
            <person name="Stolte C."/>
            <person name="Sykes S."/>
            <person name="Wortman J."/>
            <person name="Nusbaum C."/>
            <person name="Birren B."/>
        </authorList>
    </citation>
    <scope>NUCLEOTIDE SEQUENCE [LARGE SCALE GENOMIC DNA]</scope>
    <source>
        <strain evidence="2 3">1_3_50AFAA</strain>
    </source>
</reference>
<organism evidence="2 3">
    <name type="scientific">Flavonifractor plautii 1_3_50AFAA</name>
    <dbReference type="NCBI Taxonomy" id="742738"/>
    <lineage>
        <taxon>Bacteria</taxon>
        <taxon>Bacillati</taxon>
        <taxon>Bacillota</taxon>
        <taxon>Clostridia</taxon>
        <taxon>Eubacteriales</taxon>
        <taxon>Oscillospiraceae</taxon>
        <taxon>Flavonifractor</taxon>
    </lineage>
</organism>
<dbReference type="PANTHER" id="PTHR13939:SF0">
    <property type="entry name" value="NMN AMIDOHYDROLASE-LIKE PROTEIN YFAY"/>
    <property type="match status" value="1"/>
</dbReference>
<dbReference type="eggNOG" id="COG0303">
    <property type="taxonomic scope" value="Bacteria"/>
</dbReference>
<proteinExistence type="predicted"/>
<name>A0A096BD59_FLAPL</name>
<dbReference type="PATRIC" id="fig|742738.3.peg.598"/>
<dbReference type="SMART" id="SM00852">
    <property type="entry name" value="MoCF_biosynth"/>
    <property type="match status" value="1"/>
</dbReference>
<dbReference type="InterPro" id="IPR001453">
    <property type="entry name" value="MoaB/Mog_dom"/>
</dbReference>
<evidence type="ECO:0000259" key="1">
    <source>
        <dbReference type="SMART" id="SM00852"/>
    </source>
</evidence>
<evidence type="ECO:0000313" key="3">
    <source>
        <dbReference type="Proteomes" id="UP000029585"/>
    </source>
</evidence>
<sequence>MGLNLLEKTELWVNEITLANANLSDMADAVAEQLGLDKGKVMVVDVRPRHITFDVLERNVPQAGIMGKERAILSALAALPGVCLTDKSYIHSNGILGLICADVEEPEAVLDRVSNMTREIQEKVSRRAIVFPTGFELKQGMIQDTNTPFLKHELEERGYYVTVGEVMEDNVEDVVEKLDDALSRGFGLIVTTGGVGAEDKDHSVEGVCRMDPTAATPYIVKFQQGTGRHVKDGVRIGVGVVGPSRMVALPGPHDEVMCAAPVLLRGLEENWDKETLADRLAAALADKWRRKGMGQPHHHNRGQEKG</sequence>
<dbReference type="HOGENOM" id="CLU_920830_0_0_9"/>
<dbReference type="InterPro" id="IPR036425">
    <property type="entry name" value="MoaB/Mog-like_dom_sf"/>
</dbReference>
<dbReference type="InterPro" id="IPR050101">
    <property type="entry name" value="CinA"/>
</dbReference>
<dbReference type="EMBL" id="ADLO01000022">
    <property type="protein sequence ID" value="KGF56946.1"/>
    <property type="molecule type" value="Genomic_DNA"/>
</dbReference>
<dbReference type="Gene3D" id="3.40.980.10">
    <property type="entry name" value="MoaB/Mog-like domain"/>
    <property type="match status" value="1"/>
</dbReference>
<feature type="domain" description="MoaB/Mog" evidence="1">
    <location>
        <begin position="129"/>
        <end position="270"/>
    </location>
</feature>
<dbReference type="Proteomes" id="UP000029585">
    <property type="component" value="Unassembled WGS sequence"/>
</dbReference>
<dbReference type="GeneID" id="63972010"/>
<dbReference type="RefSeq" id="WP_007487847.1">
    <property type="nucleotide sequence ID" value="NZ_KN174161.1"/>
</dbReference>
<comment type="caution">
    <text evidence="2">The sequence shown here is derived from an EMBL/GenBank/DDBJ whole genome shotgun (WGS) entry which is preliminary data.</text>
</comment>
<evidence type="ECO:0000313" key="2">
    <source>
        <dbReference type="EMBL" id="KGF56946.1"/>
    </source>
</evidence>